<accession>A0A0P0R9V1</accession>
<proteinExistence type="inferred from homology"/>
<dbReference type="PRINTS" id="PR00359">
    <property type="entry name" value="BP450"/>
</dbReference>
<evidence type="ECO:0000313" key="8">
    <source>
        <dbReference type="EMBL" id="ALL65138.1"/>
    </source>
</evidence>
<keyword evidence="5 7" id="KW-0408">Iron</keyword>
<evidence type="ECO:0000256" key="3">
    <source>
        <dbReference type="ARBA" id="ARBA00022723"/>
    </source>
</evidence>
<dbReference type="Gene3D" id="1.10.630.10">
    <property type="entry name" value="Cytochrome P450"/>
    <property type="match status" value="1"/>
</dbReference>
<comment type="similarity">
    <text evidence="1 7">Belongs to the cytochrome P450 family.</text>
</comment>
<name>A0A0P0R9V1_9BURK</name>
<dbReference type="InterPro" id="IPR002397">
    <property type="entry name" value="Cyt_P450_B"/>
</dbReference>
<dbReference type="SUPFAM" id="SSF48264">
    <property type="entry name" value="Cytochrome P450"/>
    <property type="match status" value="1"/>
</dbReference>
<dbReference type="EMBL" id="CP012746">
    <property type="protein sequence ID" value="ALL65138.1"/>
    <property type="molecule type" value="Genomic_DNA"/>
</dbReference>
<dbReference type="InterPro" id="IPR036396">
    <property type="entry name" value="Cyt_P450_sf"/>
</dbReference>
<dbReference type="PANTHER" id="PTHR46696:SF1">
    <property type="entry name" value="CYTOCHROME P450 YJIB-RELATED"/>
    <property type="match status" value="1"/>
</dbReference>
<dbReference type="AlphaFoldDB" id="A0A0P0R9V1"/>
<dbReference type="FunFam" id="1.10.630.10:FF:000018">
    <property type="entry name" value="Cytochrome P450 monooxygenase"/>
    <property type="match status" value="1"/>
</dbReference>
<dbReference type="InterPro" id="IPR001128">
    <property type="entry name" value="Cyt_P450"/>
</dbReference>
<dbReference type="KEGG" id="bcai:K788_0007982"/>
<keyword evidence="4 7" id="KW-0560">Oxidoreductase</keyword>
<keyword evidence="3 7" id="KW-0479">Metal-binding</keyword>
<dbReference type="PROSITE" id="PS00086">
    <property type="entry name" value="CYTOCHROME_P450"/>
    <property type="match status" value="1"/>
</dbReference>
<evidence type="ECO:0000256" key="7">
    <source>
        <dbReference type="RuleBase" id="RU000461"/>
    </source>
</evidence>
<reference evidence="8 9" key="1">
    <citation type="journal article" date="2014" name="Genome Announc.">
        <title>Draft Genome Sequence of the Haloacid-Degrading Burkholderia caribensis Strain MBA4.</title>
        <authorList>
            <person name="Pan Y."/>
            <person name="Kong K.F."/>
            <person name="Tsang J.S."/>
        </authorList>
    </citation>
    <scope>NUCLEOTIDE SEQUENCE [LARGE SCALE GENOMIC DNA]</scope>
    <source>
        <strain evidence="8 9">MBA4</strain>
    </source>
</reference>
<evidence type="ECO:0000256" key="1">
    <source>
        <dbReference type="ARBA" id="ARBA00010617"/>
    </source>
</evidence>
<evidence type="ECO:0000256" key="6">
    <source>
        <dbReference type="ARBA" id="ARBA00023033"/>
    </source>
</evidence>
<dbReference type="PRINTS" id="PR00385">
    <property type="entry name" value="P450"/>
</dbReference>
<organism evidence="8 9">
    <name type="scientific">Paraburkholderia caribensis MBA4</name>
    <dbReference type="NCBI Taxonomy" id="1323664"/>
    <lineage>
        <taxon>Bacteria</taxon>
        <taxon>Pseudomonadati</taxon>
        <taxon>Pseudomonadota</taxon>
        <taxon>Betaproteobacteria</taxon>
        <taxon>Burkholderiales</taxon>
        <taxon>Burkholderiaceae</taxon>
        <taxon>Paraburkholderia</taxon>
    </lineage>
</organism>
<dbReference type="GO" id="GO:0004497">
    <property type="term" value="F:monooxygenase activity"/>
    <property type="evidence" value="ECO:0007669"/>
    <property type="project" value="UniProtKB-KW"/>
</dbReference>
<protein>
    <submittedName>
        <fullName evidence="8">Putative cytochrome P450 hydroxylase</fullName>
    </submittedName>
</protein>
<dbReference type="GO" id="GO:0005506">
    <property type="term" value="F:iron ion binding"/>
    <property type="evidence" value="ECO:0007669"/>
    <property type="project" value="InterPro"/>
</dbReference>
<keyword evidence="2 7" id="KW-0349">Heme</keyword>
<keyword evidence="6 7" id="KW-0503">Monooxygenase</keyword>
<dbReference type="CDD" id="cd20625">
    <property type="entry name" value="CYP164-like"/>
    <property type="match status" value="1"/>
</dbReference>
<evidence type="ECO:0000256" key="5">
    <source>
        <dbReference type="ARBA" id="ARBA00023004"/>
    </source>
</evidence>
<evidence type="ECO:0000313" key="9">
    <source>
        <dbReference type="Proteomes" id="UP000019146"/>
    </source>
</evidence>
<dbReference type="InterPro" id="IPR017972">
    <property type="entry name" value="Cyt_P450_CS"/>
</dbReference>
<gene>
    <name evidence="8" type="ORF">K788_0007982</name>
</gene>
<dbReference type="GO" id="GO:0020037">
    <property type="term" value="F:heme binding"/>
    <property type="evidence" value="ECO:0007669"/>
    <property type="project" value="InterPro"/>
</dbReference>
<dbReference type="Pfam" id="PF00067">
    <property type="entry name" value="p450"/>
    <property type="match status" value="2"/>
</dbReference>
<dbReference type="PANTHER" id="PTHR46696">
    <property type="entry name" value="P450, PUTATIVE (EUROFUNG)-RELATED"/>
    <property type="match status" value="1"/>
</dbReference>
<sequence length="465" mass="50936">MAGVTRIDVMLATTCKHHSAGMVHTEGSKRFNRGSTAVSAALAAKIKKETPMAPSNATSNDADIARRFDLRHLDASFHADPYPVYHALRTHEPVKRMPDGSLFLTRYRDVQAVYRDPKTFSSDKKVEFAPKYGATPLFEHHTTSLVFNDPPLHTRVRKLIAGALTARAIAAMEDGLVRLVDGLLDRAAGRGEIDLIGDFAAAIPVEVIGNLLDVPHDEREPLRDWSLAILGALEPSLTPAQHERGNRAVTEFVAYLKDLVARRRAAPGDPQHDVLTRLIQGEQGEGGGEQLSEVELLQNCIFILNAGHETTTNLIGNGLVTLSVWTEERDALLREPALIESAVEECLRFESSNQLGNRMTMIDTEIGGVPVAAGTPVTLCIGAANRDPEQFAQPDRFDIRRAPNRHLAFGFGIHQCAGLSLARLEARIAIGRFVRRFPAYRISGEPTRGGRVRFRGYAAVPCAVE</sequence>
<evidence type="ECO:0000256" key="4">
    <source>
        <dbReference type="ARBA" id="ARBA00023002"/>
    </source>
</evidence>
<dbReference type="Proteomes" id="UP000019146">
    <property type="component" value="Chromosome 1"/>
</dbReference>
<evidence type="ECO:0000256" key="2">
    <source>
        <dbReference type="ARBA" id="ARBA00022617"/>
    </source>
</evidence>
<dbReference type="GO" id="GO:0016705">
    <property type="term" value="F:oxidoreductase activity, acting on paired donors, with incorporation or reduction of molecular oxygen"/>
    <property type="evidence" value="ECO:0007669"/>
    <property type="project" value="InterPro"/>
</dbReference>